<feature type="non-terminal residue" evidence="1">
    <location>
        <position position="1"/>
    </location>
</feature>
<dbReference type="KEGG" id="dosa:Os11g0302900"/>
<reference evidence="2" key="2">
    <citation type="journal article" date="2008" name="Nucleic Acids Res.">
        <title>The rice annotation project database (RAP-DB): 2008 update.</title>
        <authorList>
            <consortium name="The rice annotation project (RAP)"/>
        </authorList>
    </citation>
    <scope>GENOME REANNOTATION</scope>
    <source>
        <strain evidence="2">cv. Nipponbare</strain>
    </source>
</reference>
<proteinExistence type="predicted"/>
<dbReference type="EMBL" id="AP008217">
    <property type="protein sequence ID" value="BAF28099.1"/>
    <property type="molecule type" value="Genomic_DNA"/>
</dbReference>
<dbReference type="Proteomes" id="UP000000763">
    <property type="component" value="Chromosome 11"/>
</dbReference>
<name>A0A0P0Y1H9_ORYSJ</name>
<accession>A0A0P0Y1H9</accession>
<evidence type="ECO:0000313" key="2">
    <source>
        <dbReference type="Proteomes" id="UP000000763"/>
    </source>
</evidence>
<organism evidence="1 2">
    <name type="scientific">Oryza sativa subsp. japonica</name>
    <name type="common">Rice</name>
    <dbReference type="NCBI Taxonomy" id="39947"/>
    <lineage>
        <taxon>Eukaryota</taxon>
        <taxon>Viridiplantae</taxon>
        <taxon>Streptophyta</taxon>
        <taxon>Embryophyta</taxon>
        <taxon>Tracheophyta</taxon>
        <taxon>Spermatophyta</taxon>
        <taxon>Magnoliopsida</taxon>
        <taxon>Liliopsida</taxon>
        <taxon>Poales</taxon>
        <taxon>Poaceae</taxon>
        <taxon>BOP clade</taxon>
        <taxon>Oryzoideae</taxon>
        <taxon>Oryzeae</taxon>
        <taxon>Oryzinae</taxon>
        <taxon>Oryza</taxon>
        <taxon>Oryza sativa</taxon>
    </lineage>
</organism>
<evidence type="ECO:0000313" key="1">
    <source>
        <dbReference type="EMBL" id="BAF28099.1"/>
    </source>
</evidence>
<sequence>ENEDEHNMFVPSPLGGEMVDVDHDLMQDILHDVEDTAYNERDSIKFSRLVGDSETPLYAGCKAKHTKLSDTLNLTKLKASSGWT</sequence>
<reference evidence="1 2" key="1">
    <citation type="journal article" date="2005" name="Nature">
        <title>The map-based sequence of the rice genome.</title>
        <authorList>
            <consortium name="International rice genome sequencing project (IRGSP)"/>
            <person name="Matsumoto T."/>
            <person name="Wu J."/>
            <person name="Kanamori H."/>
            <person name="Katayose Y."/>
            <person name="Fujisawa M."/>
            <person name="Namiki N."/>
            <person name="Mizuno H."/>
            <person name="Yamamoto K."/>
            <person name="Antonio B.A."/>
            <person name="Baba T."/>
            <person name="Sakata K."/>
            <person name="Nagamura Y."/>
            <person name="Aoki H."/>
            <person name="Arikawa K."/>
            <person name="Arita K."/>
            <person name="Bito T."/>
            <person name="Chiden Y."/>
            <person name="Fujitsuka N."/>
            <person name="Fukunaka R."/>
            <person name="Hamada M."/>
            <person name="Harada C."/>
            <person name="Hayashi A."/>
            <person name="Hijishita S."/>
            <person name="Honda M."/>
            <person name="Hosokawa S."/>
            <person name="Ichikawa Y."/>
            <person name="Idonuma A."/>
            <person name="Iijima M."/>
            <person name="Ikeda M."/>
            <person name="Ikeno M."/>
            <person name="Ito K."/>
            <person name="Ito S."/>
            <person name="Ito T."/>
            <person name="Ito Y."/>
            <person name="Ito Y."/>
            <person name="Iwabuchi A."/>
            <person name="Kamiya K."/>
            <person name="Karasawa W."/>
            <person name="Kurita K."/>
            <person name="Katagiri S."/>
            <person name="Kikuta A."/>
            <person name="Kobayashi H."/>
            <person name="Kobayashi N."/>
            <person name="Machita K."/>
            <person name="Maehara T."/>
            <person name="Masukawa M."/>
            <person name="Mizubayashi T."/>
            <person name="Mukai Y."/>
            <person name="Nagasaki H."/>
            <person name="Nagata Y."/>
            <person name="Naito S."/>
            <person name="Nakashima M."/>
            <person name="Nakama Y."/>
            <person name="Nakamichi Y."/>
            <person name="Nakamura M."/>
            <person name="Meguro A."/>
            <person name="Negishi M."/>
            <person name="Ohta I."/>
            <person name="Ohta T."/>
            <person name="Okamoto M."/>
            <person name="Ono N."/>
            <person name="Saji S."/>
            <person name="Sakaguchi M."/>
            <person name="Sakai K."/>
            <person name="Shibata M."/>
            <person name="Shimokawa T."/>
            <person name="Song J."/>
            <person name="Takazaki Y."/>
            <person name="Terasawa K."/>
            <person name="Tsugane M."/>
            <person name="Tsuji K."/>
            <person name="Ueda S."/>
            <person name="Waki K."/>
            <person name="Yamagata H."/>
            <person name="Yamamoto M."/>
            <person name="Yamamoto S."/>
            <person name="Yamane H."/>
            <person name="Yoshiki S."/>
            <person name="Yoshihara R."/>
            <person name="Yukawa K."/>
            <person name="Zhong H."/>
            <person name="Yano M."/>
            <person name="Yuan Q."/>
            <person name="Ouyang S."/>
            <person name="Liu J."/>
            <person name="Jones K.M."/>
            <person name="Gansberger K."/>
            <person name="Moffat K."/>
            <person name="Hill J."/>
            <person name="Bera J."/>
            <person name="Fadrosh D."/>
            <person name="Jin S."/>
            <person name="Johri S."/>
            <person name="Kim M."/>
            <person name="Overton L."/>
            <person name="Reardon M."/>
            <person name="Tsitrin T."/>
            <person name="Vuong H."/>
            <person name="Weaver B."/>
            <person name="Ciecko A."/>
            <person name="Tallon L."/>
            <person name="Jackson J."/>
            <person name="Pai G."/>
            <person name="Aken S.V."/>
            <person name="Utterback T."/>
            <person name="Reidmuller S."/>
            <person name="Feldblyum T."/>
            <person name="Hsiao J."/>
            <person name="Zismann V."/>
            <person name="Iobst S."/>
            <person name="de Vazeille A.R."/>
            <person name="Buell C.R."/>
            <person name="Ying K."/>
            <person name="Li Y."/>
            <person name="Lu T."/>
            <person name="Huang Y."/>
            <person name="Zhao Q."/>
            <person name="Feng Q."/>
            <person name="Zhang L."/>
            <person name="Zhu J."/>
            <person name="Weng Q."/>
            <person name="Mu J."/>
            <person name="Lu Y."/>
            <person name="Fan D."/>
            <person name="Liu Y."/>
            <person name="Guan J."/>
            <person name="Zhang Y."/>
            <person name="Yu S."/>
            <person name="Liu X."/>
            <person name="Zhang Y."/>
            <person name="Hong G."/>
            <person name="Han B."/>
            <person name="Choisne N."/>
            <person name="Demange N."/>
            <person name="Orjeda G."/>
            <person name="Samain S."/>
            <person name="Cattolico L."/>
            <person name="Pelletier E."/>
            <person name="Couloux A."/>
            <person name="Segurens B."/>
            <person name="Wincker P."/>
            <person name="D'Hont A."/>
            <person name="Scarpelli C."/>
            <person name="Weissenbach J."/>
            <person name="Salanoubat M."/>
            <person name="Quetier F."/>
            <person name="Yu Y."/>
            <person name="Kim H.R."/>
            <person name="Rambo T."/>
            <person name="Currie J."/>
            <person name="Collura K."/>
            <person name="Luo M."/>
            <person name="Yang T."/>
            <person name="Ammiraju J.S.S."/>
            <person name="Engler F."/>
            <person name="Soderlund C."/>
            <person name="Wing R.A."/>
            <person name="Palmer L.E."/>
            <person name="de la Bastide M."/>
            <person name="Spiegel L."/>
            <person name="Nascimento L."/>
            <person name="Zutavern T."/>
            <person name="O'Shaughnessy A."/>
            <person name="Dike S."/>
            <person name="Dedhia N."/>
            <person name="Preston R."/>
            <person name="Balija V."/>
            <person name="McCombie W.R."/>
            <person name="Chow T."/>
            <person name="Chen H."/>
            <person name="Chung M."/>
            <person name="Chen C."/>
            <person name="Shaw J."/>
            <person name="Wu H."/>
            <person name="Hsiao K."/>
            <person name="Chao Y."/>
            <person name="Chu M."/>
            <person name="Cheng C."/>
            <person name="Hour A."/>
            <person name="Lee P."/>
            <person name="Lin S."/>
            <person name="Lin Y."/>
            <person name="Liou J."/>
            <person name="Liu S."/>
            <person name="Hsing Y."/>
            <person name="Raghuvanshi S."/>
            <person name="Mohanty A."/>
            <person name="Bharti A.K."/>
            <person name="Gaur A."/>
            <person name="Gupta V."/>
            <person name="Kumar D."/>
            <person name="Ravi V."/>
            <person name="Vij S."/>
            <person name="Kapur A."/>
            <person name="Khurana P."/>
            <person name="Khurana P."/>
            <person name="Khurana J.P."/>
            <person name="Tyagi A.K."/>
            <person name="Gaikwad K."/>
            <person name="Singh A."/>
            <person name="Dalal V."/>
            <person name="Srivastava S."/>
            <person name="Dixit A."/>
            <person name="Pal A.K."/>
            <person name="Ghazi I.A."/>
            <person name="Yadav M."/>
            <person name="Pandit A."/>
            <person name="Bhargava A."/>
            <person name="Sureshbabu K."/>
            <person name="Batra K."/>
            <person name="Sharma T.R."/>
            <person name="Mohapatra T."/>
            <person name="Singh N.K."/>
            <person name="Messing J."/>
            <person name="Nelson A.B."/>
            <person name="Fuks G."/>
            <person name="Kavchok S."/>
            <person name="Keizer G."/>
            <person name="Linton E."/>
            <person name="Llaca V."/>
            <person name="Song R."/>
            <person name="Tanyolac B."/>
            <person name="Young S."/>
            <person name="Ho-Il K."/>
            <person name="Hahn J.H."/>
            <person name="Sangsakoo G."/>
            <person name="Vanavichit A."/>
            <person name="de Mattos Luiz.A.T."/>
            <person name="Zimmer P.D."/>
            <person name="Malone G."/>
            <person name="Dellagostin O."/>
            <person name="de Oliveira A.C."/>
            <person name="Bevan M."/>
            <person name="Bancroft I."/>
            <person name="Minx P."/>
            <person name="Cordum H."/>
            <person name="Wilson R."/>
            <person name="Cheng Z."/>
            <person name="Jin W."/>
            <person name="Jiang J."/>
            <person name="Leong S.A."/>
            <person name="Iwama H."/>
            <person name="Gojobori T."/>
            <person name="Itoh T."/>
            <person name="Niimura Y."/>
            <person name="Fujii Y."/>
            <person name="Habara T."/>
            <person name="Sakai H."/>
            <person name="Sato Y."/>
            <person name="Wilson G."/>
            <person name="Kumar K."/>
            <person name="McCouch S."/>
            <person name="Juretic N."/>
            <person name="Hoen D."/>
            <person name="Wright S."/>
            <person name="Bruskiewich R."/>
            <person name="Bureau T."/>
            <person name="Miyao A."/>
            <person name="Hirochika H."/>
            <person name="Nishikawa T."/>
            <person name="Kadowaki K."/>
            <person name="Sugiura M."/>
            <person name="Burr B."/>
            <person name="Sasaki T."/>
        </authorList>
    </citation>
    <scope>NUCLEOTIDE SEQUENCE [LARGE SCALE GENOMIC DNA]</scope>
    <source>
        <strain evidence="2">cv. Nipponbare</strain>
    </source>
</reference>
<dbReference type="Gramene" id="Os11t0302900-01">
    <property type="protein sequence ID" value="Os11t0302900-01"/>
    <property type="gene ID" value="Os11g0302900"/>
</dbReference>
<protein>
    <submittedName>
        <fullName evidence="1">Os11g0302900 protein</fullName>
    </submittedName>
</protein>
<dbReference type="OMA" id="DVDHDLM"/>
<dbReference type="AlphaFoldDB" id="A0A0P0Y1H9"/>
<gene>
    <name evidence="1" type="ordered locus">Os11g0302900</name>
</gene>